<protein>
    <submittedName>
        <fullName evidence="2">PepSY domain-containing protein</fullName>
    </submittedName>
</protein>
<dbReference type="AlphaFoldDB" id="A0A2A4I339"/>
<keyword evidence="1" id="KW-1133">Transmembrane helix</keyword>
<dbReference type="PANTHER" id="PTHR34219">
    <property type="entry name" value="IRON-REGULATED INNER MEMBRANE PROTEIN-RELATED"/>
    <property type="match status" value="1"/>
</dbReference>
<feature type="transmembrane region" description="Helical" evidence="1">
    <location>
        <begin position="29"/>
        <end position="51"/>
    </location>
</feature>
<sequence>MNNGVKQDAPRGWPLSPATVRAVLSGHGILGLAFAAIIYLVCLTGTLAVFAHDIARWEQPDAPSITAFAPGALDRAVRSAQVNGPAHATLYVALPSMEEAEASITAYTPALHREWAADRNGTLTERRTPIADFLIDLHVALHLPRAWGGFIVGLTGVALLSSLISGILAHPRIFKDAFHLRRGGARRLQEADMHNRLGIWALPFHVAIALTGALLGLSTLIVGVLAMLLYRGDTAKVYGLFTEAPPAINAVAAPLPPLEPLLAEARRRSGRAMPHQLIIERAGRADARITVSSERERLLVPQDTAIFDVQGRVVKDQHPADLVLGTKMLGGIGQLHFGWFGGLPVRLLYGLLGLALCIVTSSGVTIWLARRRDRGRAVPLWERLWAGITWGQPLALALVGIFGLFAPAQGSLLVWVWLGTTAGSIIIAGAARGFDASNGAVRVRHLVAASTLALALVYLVTRQIGLSGMAVELALLVGVGLLLRHPPTKHRREGQAAR</sequence>
<dbReference type="PANTHER" id="PTHR34219:SF3">
    <property type="entry name" value="BLL7967 PROTEIN"/>
    <property type="match status" value="1"/>
</dbReference>
<evidence type="ECO:0000313" key="3">
    <source>
        <dbReference type="Proteomes" id="UP000218323"/>
    </source>
</evidence>
<proteinExistence type="predicted"/>
<dbReference type="EMBL" id="NWVC01000023">
    <property type="protein sequence ID" value="PCG12909.1"/>
    <property type="molecule type" value="Genomic_DNA"/>
</dbReference>
<feature type="transmembrane region" description="Helical" evidence="1">
    <location>
        <begin position="347"/>
        <end position="369"/>
    </location>
</feature>
<feature type="transmembrane region" description="Helical" evidence="1">
    <location>
        <begin position="384"/>
        <end position="406"/>
    </location>
</feature>
<reference evidence="2 3" key="1">
    <citation type="submission" date="2017-09" db="EMBL/GenBank/DDBJ databases">
        <title>Sphingomonas adhaesiva DSM 7418, whole genome shotgun sequence.</title>
        <authorList>
            <person name="Feng G."/>
            <person name="Zhu H."/>
        </authorList>
    </citation>
    <scope>NUCLEOTIDE SEQUENCE [LARGE SCALE GENOMIC DNA]</scope>
    <source>
        <strain evidence="2 3">DSM 7418</strain>
    </source>
</reference>
<comment type="caution">
    <text evidence="2">The sequence shown here is derived from an EMBL/GenBank/DDBJ whole genome shotgun (WGS) entry which is preliminary data.</text>
</comment>
<gene>
    <name evidence="2" type="ORF">COA07_17400</name>
</gene>
<feature type="transmembrane region" description="Helical" evidence="1">
    <location>
        <begin position="412"/>
        <end position="431"/>
    </location>
</feature>
<dbReference type="InterPro" id="IPR005625">
    <property type="entry name" value="PepSY-ass_TM"/>
</dbReference>
<feature type="transmembrane region" description="Helical" evidence="1">
    <location>
        <begin position="146"/>
        <end position="169"/>
    </location>
</feature>
<dbReference type="Proteomes" id="UP000218323">
    <property type="component" value="Unassembled WGS sequence"/>
</dbReference>
<organism evidence="2 3">
    <name type="scientific">Sphingomonas adhaesiva</name>
    <dbReference type="NCBI Taxonomy" id="28212"/>
    <lineage>
        <taxon>Bacteria</taxon>
        <taxon>Pseudomonadati</taxon>
        <taxon>Pseudomonadota</taxon>
        <taxon>Alphaproteobacteria</taxon>
        <taxon>Sphingomonadales</taxon>
        <taxon>Sphingomonadaceae</taxon>
        <taxon>Sphingomonas</taxon>
    </lineage>
</organism>
<feature type="transmembrane region" description="Helical" evidence="1">
    <location>
        <begin position="197"/>
        <end position="230"/>
    </location>
</feature>
<dbReference type="Pfam" id="PF03929">
    <property type="entry name" value="PepSY_TM"/>
    <property type="match status" value="1"/>
</dbReference>
<evidence type="ECO:0000256" key="1">
    <source>
        <dbReference type="SAM" id="Phobius"/>
    </source>
</evidence>
<keyword evidence="1" id="KW-0472">Membrane</keyword>
<name>A0A2A4I339_9SPHN</name>
<keyword evidence="1" id="KW-0812">Transmembrane</keyword>
<accession>A0A2A4I339</accession>
<evidence type="ECO:0000313" key="2">
    <source>
        <dbReference type="EMBL" id="PCG12909.1"/>
    </source>
</evidence>
<keyword evidence="3" id="KW-1185">Reference proteome</keyword>
<dbReference type="RefSeq" id="WP_066711841.1">
    <property type="nucleotide sequence ID" value="NZ_NWVC01000023.1"/>
</dbReference>
<feature type="transmembrane region" description="Helical" evidence="1">
    <location>
        <begin position="466"/>
        <end position="483"/>
    </location>
</feature>